<organism evidence="1 2">
    <name type="scientific">Sphaerodactylus townsendi</name>
    <dbReference type="NCBI Taxonomy" id="933632"/>
    <lineage>
        <taxon>Eukaryota</taxon>
        <taxon>Metazoa</taxon>
        <taxon>Chordata</taxon>
        <taxon>Craniata</taxon>
        <taxon>Vertebrata</taxon>
        <taxon>Euteleostomi</taxon>
        <taxon>Lepidosauria</taxon>
        <taxon>Squamata</taxon>
        <taxon>Bifurcata</taxon>
        <taxon>Gekkota</taxon>
        <taxon>Sphaerodactylidae</taxon>
        <taxon>Sphaerodactylus</taxon>
    </lineage>
</organism>
<evidence type="ECO:0000313" key="2">
    <source>
        <dbReference type="Proteomes" id="UP000827872"/>
    </source>
</evidence>
<name>A0ACB8FTR1_9SAUR</name>
<proteinExistence type="predicted"/>
<dbReference type="EMBL" id="CM037624">
    <property type="protein sequence ID" value="KAH8010431.1"/>
    <property type="molecule type" value="Genomic_DNA"/>
</dbReference>
<gene>
    <name evidence="1" type="ORF">K3G42_004279</name>
</gene>
<sequence length="153" mass="16806">MYSDFERWLSFSHLNREEGSSVCCSVEAAKETASACLVTLDSPSLRNGIKGFAAPPPPPALPLPPFCGSLLPSLKLMRFLSRSCEAPINRRLFCHLGSQVILWVFVQPVCLPDVWICSPGDQQLLGLEQLFPAPKDAHHCTQLAQRVDDNGCV</sequence>
<dbReference type="Proteomes" id="UP000827872">
    <property type="component" value="Linkage Group LG11"/>
</dbReference>
<keyword evidence="2" id="KW-1185">Reference proteome</keyword>
<accession>A0ACB8FTR1</accession>
<protein>
    <submittedName>
        <fullName evidence="1">Uncharacterized protein</fullName>
    </submittedName>
</protein>
<comment type="caution">
    <text evidence="1">The sequence shown here is derived from an EMBL/GenBank/DDBJ whole genome shotgun (WGS) entry which is preliminary data.</text>
</comment>
<evidence type="ECO:0000313" key="1">
    <source>
        <dbReference type="EMBL" id="KAH8010431.1"/>
    </source>
</evidence>
<reference evidence="1" key="1">
    <citation type="submission" date="2021-08" db="EMBL/GenBank/DDBJ databases">
        <title>The first chromosome-level gecko genome reveals the dynamic sex chromosomes of Neotropical dwarf geckos (Sphaerodactylidae: Sphaerodactylus).</title>
        <authorList>
            <person name="Pinto B.J."/>
            <person name="Keating S.E."/>
            <person name="Gamble T."/>
        </authorList>
    </citation>
    <scope>NUCLEOTIDE SEQUENCE</scope>
    <source>
        <strain evidence="1">TG3544</strain>
    </source>
</reference>